<dbReference type="Pfam" id="PF18139">
    <property type="entry name" value="LSDAT_euk"/>
    <property type="match status" value="1"/>
</dbReference>
<evidence type="ECO:0000259" key="2">
    <source>
        <dbReference type="Pfam" id="PF18139"/>
    </source>
</evidence>
<reference evidence="3" key="1">
    <citation type="submission" date="2022-11" db="EMBL/GenBank/DDBJ databases">
        <title>Centuries of genome instability and evolution in soft-shell clam transmissible cancer (bioRxiv).</title>
        <authorList>
            <person name="Hart S.F.M."/>
            <person name="Yonemitsu M.A."/>
            <person name="Giersch R.M."/>
            <person name="Beal B.F."/>
            <person name="Arriagada G."/>
            <person name="Davis B.W."/>
            <person name="Ostrander E.A."/>
            <person name="Goff S.P."/>
            <person name="Metzger M.J."/>
        </authorList>
    </citation>
    <scope>NUCLEOTIDE SEQUENCE</scope>
    <source>
        <strain evidence="3">MELC-2E11</strain>
        <tissue evidence="3">Siphon/mantle</tissue>
    </source>
</reference>
<feature type="non-terminal residue" evidence="3">
    <location>
        <position position="1"/>
    </location>
</feature>
<protein>
    <submittedName>
        <fullName evidence="3">TRPM2-like protein</fullName>
    </submittedName>
</protein>
<dbReference type="Proteomes" id="UP001164746">
    <property type="component" value="Chromosome 5"/>
</dbReference>
<dbReference type="InterPro" id="IPR050927">
    <property type="entry name" value="TRPM"/>
</dbReference>
<dbReference type="PANTHER" id="PTHR13800">
    <property type="entry name" value="TRANSIENT RECEPTOR POTENTIAL CATION CHANNEL, SUBFAMILY M, MEMBER 6"/>
    <property type="match status" value="1"/>
</dbReference>
<proteinExistence type="predicted"/>
<gene>
    <name evidence="3" type="ORF">MAR_020475</name>
</gene>
<feature type="compositionally biased region" description="Basic and acidic residues" evidence="1">
    <location>
        <begin position="11"/>
        <end position="28"/>
    </location>
</feature>
<dbReference type="InterPro" id="IPR041491">
    <property type="entry name" value="TRPM_SLOG"/>
</dbReference>
<evidence type="ECO:0000256" key="1">
    <source>
        <dbReference type="SAM" id="MobiDB-lite"/>
    </source>
</evidence>
<sequence length="369" mass="41406">MATYTNNQGKSPDDPSKEADNDSVRSSSKEKNIHLARLSLLLKHDHNDFRFTRDILYERKIEQESDQRRGCKYVRVDVNTEMSKMLELMKVWGLDKPQFLISVTGGAKDFNMSKRLRDTFRLGLMKTVLSTGAWIVTSGTHAGVGKLVGEAVGASEIASKNKNQVISIGIVPWGCVQDKEKLENSSGKRPVEYQIEKEQRINESFLDPNHSHFILVDDGTQHKFDIEIPFRAKLKKAIAEEKAVMVPNILLVLGGGPGTLKNVHEAILKNTPIVVVNGSGRAADILAYAYLNAMEVKKHAQNKYKGMFPYVEFTVEEMIVREFGNEETSTHLKRIRDCLKESDLMSVYEIEGKGGVKDIDVAILQALLK</sequence>
<accession>A0ABY7E862</accession>
<name>A0ABY7E862_MYAAR</name>
<keyword evidence="4" id="KW-1185">Reference proteome</keyword>
<dbReference type="EMBL" id="CP111016">
    <property type="protein sequence ID" value="WAR05106.1"/>
    <property type="molecule type" value="Genomic_DNA"/>
</dbReference>
<feature type="region of interest" description="Disordered" evidence="1">
    <location>
        <begin position="1"/>
        <end position="28"/>
    </location>
</feature>
<evidence type="ECO:0000313" key="4">
    <source>
        <dbReference type="Proteomes" id="UP001164746"/>
    </source>
</evidence>
<feature type="domain" description="TRPM SLOG" evidence="2">
    <location>
        <begin position="72"/>
        <end position="317"/>
    </location>
</feature>
<organism evidence="3 4">
    <name type="scientific">Mya arenaria</name>
    <name type="common">Soft-shell clam</name>
    <dbReference type="NCBI Taxonomy" id="6604"/>
    <lineage>
        <taxon>Eukaryota</taxon>
        <taxon>Metazoa</taxon>
        <taxon>Spiralia</taxon>
        <taxon>Lophotrochozoa</taxon>
        <taxon>Mollusca</taxon>
        <taxon>Bivalvia</taxon>
        <taxon>Autobranchia</taxon>
        <taxon>Heteroconchia</taxon>
        <taxon>Euheterodonta</taxon>
        <taxon>Imparidentia</taxon>
        <taxon>Neoheterodontei</taxon>
        <taxon>Myida</taxon>
        <taxon>Myoidea</taxon>
        <taxon>Myidae</taxon>
        <taxon>Mya</taxon>
    </lineage>
</organism>
<evidence type="ECO:0000313" key="3">
    <source>
        <dbReference type="EMBL" id="WAR05106.1"/>
    </source>
</evidence>
<dbReference type="Gene3D" id="3.40.50.450">
    <property type="match status" value="1"/>
</dbReference>
<dbReference type="PANTHER" id="PTHR13800:SF12">
    <property type="entry name" value="TRANSIENT RECEPTOR POTENTIAL CATION CHANNEL SUBFAMILY M MEMBER-LIKE 2"/>
    <property type="match status" value="1"/>
</dbReference>
<feature type="compositionally biased region" description="Polar residues" evidence="1">
    <location>
        <begin position="1"/>
        <end position="10"/>
    </location>
</feature>